<feature type="chain" id="PRO_5022733762" evidence="5">
    <location>
        <begin position="25"/>
        <end position="982"/>
    </location>
</feature>
<dbReference type="GO" id="GO:0004252">
    <property type="term" value="F:serine-type endopeptidase activity"/>
    <property type="evidence" value="ECO:0007669"/>
    <property type="project" value="UniProtKB-EC"/>
</dbReference>
<dbReference type="EC" id="3.4.21.102" evidence="8"/>
<evidence type="ECO:0000256" key="5">
    <source>
        <dbReference type="SAM" id="SignalP"/>
    </source>
</evidence>
<dbReference type="OrthoDB" id="9812068at2"/>
<dbReference type="Gene3D" id="3.30.10.20">
    <property type="match status" value="1"/>
</dbReference>
<dbReference type="InterPro" id="IPR036034">
    <property type="entry name" value="PDZ_sf"/>
</dbReference>
<accession>A0A5C6A0C7</accession>
<dbReference type="Gene3D" id="3.30.750.44">
    <property type="match status" value="1"/>
</dbReference>
<dbReference type="SMART" id="SM00740">
    <property type="entry name" value="PASTA"/>
    <property type="match status" value="1"/>
</dbReference>
<dbReference type="GO" id="GO:0007165">
    <property type="term" value="P:signal transduction"/>
    <property type="evidence" value="ECO:0007669"/>
    <property type="project" value="TreeGrafter"/>
</dbReference>
<proteinExistence type="inferred from homology"/>
<dbReference type="Pfam" id="PF00595">
    <property type="entry name" value="PDZ"/>
    <property type="match status" value="1"/>
</dbReference>
<reference evidence="8 9" key="1">
    <citation type="submission" date="2019-02" db="EMBL/GenBank/DDBJ databases">
        <title>Deep-cultivation of Planctomycetes and their phenomic and genomic characterization uncovers novel biology.</title>
        <authorList>
            <person name="Wiegand S."/>
            <person name="Jogler M."/>
            <person name="Boedeker C."/>
            <person name="Pinto D."/>
            <person name="Vollmers J."/>
            <person name="Rivas-Marin E."/>
            <person name="Kohn T."/>
            <person name="Peeters S.H."/>
            <person name="Heuer A."/>
            <person name="Rast P."/>
            <person name="Oberbeckmann S."/>
            <person name="Bunk B."/>
            <person name="Jeske O."/>
            <person name="Meyerdierks A."/>
            <person name="Storesund J.E."/>
            <person name="Kallscheuer N."/>
            <person name="Luecker S."/>
            <person name="Lage O.M."/>
            <person name="Pohl T."/>
            <person name="Merkel B.J."/>
            <person name="Hornburger P."/>
            <person name="Mueller R.-W."/>
            <person name="Bruemmer F."/>
            <person name="Labrenz M."/>
            <person name="Spormann A.M."/>
            <person name="Op Den Camp H."/>
            <person name="Overmann J."/>
            <person name="Amann R."/>
            <person name="Jetten M.S.M."/>
            <person name="Mascher T."/>
            <person name="Medema M.H."/>
            <person name="Devos D.P."/>
            <person name="Kaster A.-K."/>
            <person name="Ovreas L."/>
            <person name="Rohde M."/>
            <person name="Galperin M.Y."/>
            <person name="Jogler C."/>
        </authorList>
    </citation>
    <scope>NUCLEOTIDE SEQUENCE [LARGE SCALE GENOMIC DNA]</scope>
    <source>
        <strain evidence="8 9">Pla52n</strain>
    </source>
</reference>
<dbReference type="SMART" id="SM00245">
    <property type="entry name" value="TSPc"/>
    <property type="match status" value="1"/>
</dbReference>
<dbReference type="CDD" id="cd06782">
    <property type="entry name" value="cpPDZ_CPP-like"/>
    <property type="match status" value="1"/>
</dbReference>
<dbReference type="CDD" id="cd06577">
    <property type="entry name" value="PASTA_pknB"/>
    <property type="match status" value="1"/>
</dbReference>
<dbReference type="Pfam" id="PF17804">
    <property type="entry name" value="TSP_NTD"/>
    <property type="match status" value="1"/>
</dbReference>
<evidence type="ECO:0000256" key="2">
    <source>
        <dbReference type="ARBA" id="ARBA00022670"/>
    </source>
</evidence>
<name>A0A5C6A0C7_9BACT</name>
<dbReference type="PROSITE" id="PS51178">
    <property type="entry name" value="PASTA"/>
    <property type="match status" value="1"/>
</dbReference>
<dbReference type="Gene3D" id="3.90.226.10">
    <property type="entry name" value="2-enoyl-CoA Hydratase, Chain A, domain 1"/>
    <property type="match status" value="1"/>
</dbReference>
<organism evidence="8 9">
    <name type="scientific">Stieleria varia</name>
    <dbReference type="NCBI Taxonomy" id="2528005"/>
    <lineage>
        <taxon>Bacteria</taxon>
        <taxon>Pseudomonadati</taxon>
        <taxon>Planctomycetota</taxon>
        <taxon>Planctomycetia</taxon>
        <taxon>Pirellulales</taxon>
        <taxon>Pirellulaceae</taxon>
        <taxon>Stieleria</taxon>
    </lineage>
</organism>
<dbReference type="InterPro" id="IPR004447">
    <property type="entry name" value="Peptidase_S41A"/>
</dbReference>
<dbReference type="EMBL" id="SJPN01000010">
    <property type="protein sequence ID" value="TWT92767.1"/>
    <property type="molecule type" value="Genomic_DNA"/>
</dbReference>
<dbReference type="InterPro" id="IPR005543">
    <property type="entry name" value="PASTA_dom"/>
</dbReference>
<dbReference type="Pfam" id="PF03572">
    <property type="entry name" value="Peptidase_S41"/>
    <property type="match status" value="1"/>
</dbReference>
<gene>
    <name evidence="8" type="primary">prc_2</name>
    <name evidence="8" type="ORF">Pla52n_61320</name>
</gene>
<dbReference type="InterPro" id="IPR005151">
    <property type="entry name" value="Tail-specific_protease"/>
</dbReference>
<dbReference type="SUPFAM" id="SSF50156">
    <property type="entry name" value="PDZ domain-like"/>
    <property type="match status" value="1"/>
</dbReference>
<feature type="domain" description="PASTA" evidence="7">
    <location>
        <begin position="108"/>
        <end position="176"/>
    </location>
</feature>
<dbReference type="Pfam" id="PF11818">
    <property type="entry name" value="DUF3340"/>
    <property type="match status" value="1"/>
</dbReference>
<dbReference type="InterPro" id="IPR011990">
    <property type="entry name" value="TPR-like_helical_dom_sf"/>
</dbReference>
<keyword evidence="4" id="KW-0720">Serine protease</keyword>
<keyword evidence="3 8" id="KW-0378">Hydrolase</keyword>
<feature type="signal peptide" evidence="5">
    <location>
        <begin position="1"/>
        <end position="24"/>
    </location>
</feature>
<comment type="caution">
    <text evidence="8">The sequence shown here is derived from an EMBL/GenBank/DDBJ whole genome shotgun (WGS) entry which is preliminary data.</text>
</comment>
<dbReference type="SUPFAM" id="SSF48452">
    <property type="entry name" value="TPR-like"/>
    <property type="match status" value="1"/>
</dbReference>
<dbReference type="SUPFAM" id="SSF52096">
    <property type="entry name" value="ClpP/crotonase"/>
    <property type="match status" value="1"/>
</dbReference>
<sequence length="982" mass="108041" precursor="true">MNLIKQLVFPCMVFSSVLTSVVVADDLAGVITSVEGTKLGLEIQGDLLPAVGDKCNIYVDVPGVGEASVGTATISQSDDSMVIATINQASGKVLVGQDVSIDSTNPVNRSGKNVPVLIGRSATDAKKAVAAAGLTAKFKVGLPAPVGVQPHTVYEQNPVAGGTMAKGGEMVITIYSDAAMQNRDSAKLPGSVVSTATAESEATTKATPSKPVVEFRNLSGPDAKTVMVVKAAISMLAQHHLSGRPLDDEISRRAFSHMVDGFDPRRLYLFRSDIDEFKRYEYELDSLYRDGDIEFFYTFFRRLTQRVAERAERLPALLNQTHDFDVDESIDTDFLSSPFASSEADLQERWRKYLKYWLLQEIAGGSDIDEARHKIQVRLTSRLNQLVQRSDEDLLEDALSILLSSYDPQSKYISPSSWRDFVIQNEQQLTGIGASLKIVDSDVQVAAIVYGSPSYKHGKLKVGDRIIAVAEGDSGELLDIREKKLADVVQLIRGTPNTVVRLKVIPRGGFETKTYSITRELFDLQTAQSTVLSGELLPDGRDGKVGYIYLGYFYRDVGIKDEKQQLRTSATRDIHKILSDFQSRQVDMIVLDLRTNSGGSLVECIDTTGLFVGQGNVVQVKGRDGQVQQYAGRGSALVPDKPVVILTSARTSSGAEILAGALQDYRRAIIVGDPGTHGSGVVYSLWDLAKETQRDSQNGEMGVTKLASQRFYRPSGDSTQMRGVAADVTAPSMTWSTEQRESSIPYAVEFDKILPASFSPLDFGINEKLLESIQEKSNARQTASPYFQKLTEEIAAYETRKARKTIPLNREAFIAEQRSDRPDEIEVATLPGIPDVRNDGQLQELLNISLDYLARYEFAQAEKAYGTREYSTGIAHYKKAVLANPDYTLAHYKLGWSYGTGPIRDGKQAVVHARRALELDSKKSWGYRLALAVALAQDGDFNAASKELEAAISDAPADQRQRYEYLRQRFQNRQPYPSSASK</sequence>
<dbReference type="GO" id="GO:0030288">
    <property type="term" value="C:outer membrane-bounded periplasmic space"/>
    <property type="evidence" value="ECO:0007669"/>
    <property type="project" value="TreeGrafter"/>
</dbReference>
<dbReference type="Gene3D" id="2.30.42.10">
    <property type="match status" value="1"/>
</dbReference>
<dbReference type="PANTHER" id="PTHR32060:SF22">
    <property type="entry name" value="CARBOXYL-TERMINAL-PROCESSING PEPTIDASE 3, CHLOROPLASTIC"/>
    <property type="match status" value="1"/>
</dbReference>
<evidence type="ECO:0000313" key="9">
    <source>
        <dbReference type="Proteomes" id="UP000320176"/>
    </source>
</evidence>
<dbReference type="CDD" id="cd07560">
    <property type="entry name" value="Peptidase_S41_CPP"/>
    <property type="match status" value="1"/>
</dbReference>
<dbReference type="InterPro" id="IPR040573">
    <property type="entry name" value="TSP_N"/>
</dbReference>
<dbReference type="Proteomes" id="UP000320176">
    <property type="component" value="Unassembled WGS sequence"/>
</dbReference>
<dbReference type="InterPro" id="IPR001478">
    <property type="entry name" value="PDZ"/>
</dbReference>
<evidence type="ECO:0000256" key="4">
    <source>
        <dbReference type="ARBA" id="ARBA00022825"/>
    </source>
</evidence>
<feature type="domain" description="PDZ" evidence="6">
    <location>
        <begin position="420"/>
        <end position="499"/>
    </location>
</feature>
<keyword evidence="9" id="KW-1185">Reference proteome</keyword>
<evidence type="ECO:0000259" key="7">
    <source>
        <dbReference type="PROSITE" id="PS51178"/>
    </source>
</evidence>
<keyword evidence="5" id="KW-0732">Signal</keyword>
<protein>
    <submittedName>
        <fullName evidence="8">Tail-specific protease</fullName>
        <ecNumber evidence="8">3.4.21.102</ecNumber>
    </submittedName>
</protein>
<evidence type="ECO:0000313" key="8">
    <source>
        <dbReference type="EMBL" id="TWT92767.1"/>
    </source>
</evidence>
<dbReference type="AlphaFoldDB" id="A0A5C6A0C7"/>
<evidence type="ECO:0000256" key="1">
    <source>
        <dbReference type="ARBA" id="ARBA00009179"/>
    </source>
</evidence>
<dbReference type="InterPro" id="IPR020992">
    <property type="entry name" value="Tail_Prtase_C"/>
</dbReference>
<dbReference type="PROSITE" id="PS50106">
    <property type="entry name" value="PDZ"/>
    <property type="match status" value="1"/>
</dbReference>
<evidence type="ECO:0000256" key="3">
    <source>
        <dbReference type="ARBA" id="ARBA00022801"/>
    </source>
</evidence>
<dbReference type="SMART" id="SM00228">
    <property type="entry name" value="PDZ"/>
    <property type="match status" value="1"/>
</dbReference>
<evidence type="ECO:0000259" key="6">
    <source>
        <dbReference type="PROSITE" id="PS50106"/>
    </source>
</evidence>
<dbReference type="PANTHER" id="PTHR32060">
    <property type="entry name" value="TAIL-SPECIFIC PROTEASE"/>
    <property type="match status" value="1"/>
</dbReference>
<dbReference type="Gene3D" id="1.25.40.10">
    <property type="entry name" value="Tetratricopeptide repeat domain"/>
    <property type="match status" value="1"/>
</dbReference>
<dbReference type="InterPro" id="IPR029045">
    <property type="entry name" value="ClpP/crotonase-like_dom_sf"/>
</dbReference>
<comment type="similarity">
    <text evidence="1">Belongs to the peptidase S41A family.</text>
</comment>
<keyword evidence="2 8" id="KW-0645">Protease</keyword>
<dbReference type="GO" id="GO:0006508">
    <property type="term" value="P:proteolysis"/>
    <property type="evidence" value="ECO:0007669"/>
    <property type="project" value="UniProtKB-KW"/>
</dbReference>